<evidence type="ECO:0000256" key="1">
    <source>
        <dbReference type="SAM" id="Phobius"/>
    </source>
</evidence>
<protein>
    <submittedName>
        <fullName evidence="2">Membrane protein</fullName>
    </submittedName>
</protein>
<evidence type="ECO:0000313" key="3">
    <source>
        <dbReference type="Proteomes" id="UP000614261"/>
    </source>
</evidence>
<accession>A0ABQ1IZM6</accession>
<comment type="caution">
    <text evidence="2">The sequence shown here is derived from an EMBL/GenBank/DDBJ whole genome shotgun (WGS) entry which is preliminary data.</text>
</comment>
<organism evidence="2 3">
    <name type="scientific">Blastomonas aquatica</name>
    <dbReference type="NCBI Taxonomy" id="1510276"/>
    <lineage>
        <taxon>Bacteria</taxon>
        <taxon>Pseudomonadati</taxon>
        <taxon>Pseudomonadota</taxon>
        <taxon>Alphaproteobacteria</taxon>
        <taxon>Sphingomonadales</taxon>
        <taxon>Sphingomonadaceae</taxon>
        <taxon>Blastomonas</taxon>
    </lineage>
</organism>
<feature type="transmembrane region" description="Helical" evidence="1">
    <location>
        <begin position="86"/>
        <end position="107"/>
    </location>
</feature>
<dbReference type="Proteomes" id="UP000614261">
    <property type="component" value="Unassembled WGS sequence"/>
</dbReference>
<feature type="transmembrane region" description="Helical" evidence="1">
    <location>
        <begin position="6"/>
        <end position="30"/>
    </location>
</feature>
<feature type="transmembrane region" description="Helical" evidence="1">
    <location>
        <begin position="119"/>
        <end position="142"/>
    </location>
</feature>
<proteinExistence type="predicted"/>
<feature type="transmembrane region" description="Helical" evidence="1">
    <location>
        <begin position="51"/>
        <end position="74"/>
    </location>
</feature>
<keyword evidence="1" id="KW-1133">Transmembrane helix</keyword>
<gene>
    <name evidence="2" type="ORF">GCM10010833_07410</name>
</gene>
<sequence length="164" mass="18358">MEWSVLILKAMHVSTISLWAAGLIILPLLYRGYRKQFSDAEYARFRKVTHYSYVGFLTPTAVIAVGSGIALIMMRDIYEPWLFAKLALVSALAILHAYMGHMIVLTAETRGSANLPPPILVLVPVLLVLTGILGLVLAKPVIVIDWPQWMTEPQSFDMPRWVPI</sequence>
<dbReference type="EMBL" id="BMGD01000001">
    <property type="protein sequence ID" value="GGB55227.1"/>
    <property type="molecule type" value="Genomic_DNA"/>
</dbReference>
<name>A0ABQ1IZM6_9SPHN</name>
<dbReference type="InterPro" id="IPR005265">
    <property type="entry name" value="HemJ-like"/>
</dbReference>
<reference evidence="3" key="1">
    <citation type="journal article" date="2019" name="Int. J. Syst. Evol. Microbiol.">
        <title>The Global Catalogue of Microorganisms (GCM) 10K type strain sequencing project: providing services to taxonomists for standard genome sequencing and annotation.</title>
        <authorList>
            <consortium name="The Broad Institute Genomics Platform"/>
            <consortium name="The Broad Institute Genome Sequencing Center for Infectious Disease"/>
            <person name="Wu L."/>
            <person name="Ma J."/>
        </authorList>
    </citation>
    <scope>NUCLEOTIDE SEQUENCE [LARGE SCALE GENOMIC DNA]</scope>
    <source>
        <strain evidence="3">CGMCC 1.12851</strain>
    </source>
</reference>
<dbReference type="RefSeq" id="WP_188512974.1">
    <property type="nucleotide sequence ID" value="NZ_BMGD01000001.1"/>
</dbReference>
<dbReference type="Pfam" id="PF03653">
    <property type="entry name" value="UPF0093"/>
    <property type="match status" value="1"/>
</dbReference>
<keyword evidence="1" id="KW-0472">Membrane</keyword>
<keyword evidence="3" id="KW-1185">Reference proteome</keyword>
<keyword evidence="1" id="KW-0812">Transmembrane</keyword>
<evidence type="ECO:0000313" key="2">
    <source>
        <dbReference type="EMBL" id="GGB55227.1"/>
    </source>
</evidence>